<feature type="region of interest" description="Disordered" evidence="1">
    <location>
        <begin position="67"/>
        <end position="105"/>
    </location>
</feature>
<feature type="compositionally biased region" description="Basic residues" evidence="1">
    <location>
        <begin position="155"/>
        <end position="165"/>
    </location>
</feature>
<dbReference type="Proteomes" id="UP000010552">
    <property type="component" value="Unassembled WGS sequence"/>
</dbReference>
<feature type="region of interest" description="Disordered" evidence="1">
    <location>
        <begin position="120"/>
        <end position="194"/>
    </location>
</feature>
<accession>L5KQ60</accession>
<keyword evidence="3" id="KW-1185">Reference proteome</keyword>
<evidence type="ECO:0000256" key="1">
    <source>
        <dbReference type="SAM" id="MobiDB-lite"/>
    </source>
</evidence>
<dbReference type="InParanoid" id="L5KQ60"/>
<protein>
    <submittedName>
        <fullName evidence="2">Uncharacterized protein</fullName>
    </submittedName>
</protein>
<sequence>MSVKIPGLFEIHDGEQIVGNDVVNSKGEMAFGNLGGISDLGVYCQSQEELGSGDRVMDFRPRFSNIRKPQEQTARSLGERWDWGPQRPQPLRRTNPRRPSHDCAPMTLPVVTALLRRRGAAGAELPRETPGPKSPRAVTGQDAQGPNCRPSPHAACRRGPRSKRHPQADSGPRTPDLTAGRPGPATVGSLVRVY</sequence>
<dbReference type="AlphaFoldDB" id="L5KQ60"/>
<evidence type="ECO:0000313" key="2">
    <source>
        <dbReference type="EMBL" id="ELK12833.1"/>
    </source>
</evidence>
<gene>
    <name evidence="2" type="ORF">PAL_GLEAN10001033</name>
</gene>
<dbReference type="EMBL" id="KB030644">
    <property type="protein sequence ID" value="ELK12833.1"/>
    <property type="molecule type" value="Genomic_DNA"/>
</dbReference>
<name>L5KQ60_PTEAL</name>
<evidence type="ECO:0000313" key="3">
    <source>
        <dbReference type="Proteomes" id="UP000010552"/>
    </source>
</evidence>
<organism evidence="2 3">
    <name type="scientific">Pteropus alecto</name>
    <name type="common">Black flying fox</name>
    <dbReference type="NCBI Taxonomy" id="9402"/>
    <lineage>
        <taxon>Eukaryota</taxon>
        <taxon>Metazoa</taxon>
        <taxon>Chordata</taxon>
        <taxon>Craniata</taxon>
        <taxon>Vertebrata</taxon>
        <taxon>Euteleostomi</taxon>
        <taxon>Mammalia</taxon>
        <taxon>Eutheria</taxon>
        <taxon>Laurasiatheria</taxon>
        <taxon>Chiroptera</taxon>
        <taxon>Yinpterochiroptera</taxon>
        <taxon>Pteropodoidea</taxon>
        <taxon>Pteropodidae</taxon>
        <taxon>Pteropodinae</taxon>
        <taxon>Pteropus</taxon>
    </lineage>
</organism>
<proteinExistence type="predicted"/>
<reference evidence="3" key="1">
    <citation type="journal article" date="2013" name="Science">
        <title>Comparative analysis of bat genomes provides insight into the evolution of flight and immunity.</title>
        <authorList>
            <person name="Zhang G."/>
            <person name="Cowled C."/>
            <person name="Shi Z."/>
            <person name="Huang Z."/>
            <person name="Bishop-Lilly K.A."/>
            <person name="Fang X."/>
            <person name="Wynne J.W."/>
            <person name="Xiong Z."/>
            <person name="Baker M.L."/>
            <person name="Zhao W."/>
            <person name="Tachedjian M."/>
            <person name="Zhu Y."/>
            <person name="Zhou P."/>
            <person name="Jiang X."/>
            <person name="Ng J."/>
            <person name="Yang L."/>
            <person name="Wu L."/>
            <person name="Xiao J."/>
            <person name="Feng Y."/>
            <person name="Chen Y."/>
            <person name="Sun X."/>
            <person name="Zhang Y."/>
            <person name="Marsh G.A."/>
            <person name="Crameri G."/>
            <person name="Broder C.C."/>
            <person name="Frey K.G."/>
            <person name="Wang L.F."/>
            <person name="Wang J."/>
        </authorList>
    </citation>
    <scope>NUCLEOTIDE SEQUENCE [LARGE SCALE GENOMIC DNA]</scope>
</reference>